<evidence type="ECO:0000313" key="1">
    <source>
        <dbReference type="EMBL" id="ERN10169.1"/>
    </source>
</evidence>
<name>W1PQW3_AMBTC</name>
<evidence type="ECO:0000313" key="2">
    <source>
        <dbReference type="Proteomes" id="UP000017836"/>
    </source>
</evidence>
<gene>
    <name evidence="1" type="ORF">AMTR_s00168p00049620</name>
</gene>
<proteinExistence type="predicted"/>
<organism evidence="1 2">
    <name type="scientific">Amborella trichopoda</name>
    <dbReference type="NCBI Taxonomy" id="13333"/>
    <lineage>
        <taxon>Eukaryota</taxon>
        <taxon>Viridiplantae</taxon>
        <taxon>Streptophyta</taxon>
        <taxon>Embryophyta</taxon>
        <taxon>Tracheophyta</taxon>
        <taxon>Spermatophyta</taxon>
        <taxon>Magnoliopsida</taxon>
        <taxon>Amborellales</taxon>
        <taxon>Amborellaceae</taxon>
        <taxon>Amborella</taxon>
    </lineage>
</organism>
<sequence length="102" mass="11154">MVWDSDTESTSSSQPRLDASPCYLREQYSAISWNYEYQVNSIGLGHPDTIVRFPGIRVGDQLSHQQGSGGIQVCTARSTLNSQGVRPGVILQSLGILQPSRC</sequence>
<dbReference type="Proteomes" id="UP000017836">
    <property type="component" value="Unassembled WGS sequence"/>
</dbReference>
<protein>
    <submittedName>
        <fullName evidence="1">Uncharacterized protein</fullName>
    </submittedName>
</protein>
<dbReference type="HOGENOM" id="CLU_2309877_0_0_1"/>
<reference evidence="2" key="1">
    <citation type="journal article" date="2013" name="Science">
        <title>The Amborella genome and the evolution of flowering plants.</title>
        <authorList>
            <consortium name="Amborella Genome Project"/>
        </authorList>
    </citation>
    <scope>NUCLEOTIDE SEQUENCE [LARGE SCALE GENOMIC DNA]</scope>
</reference>
<accession>W1PQW3</accession>
<dbReference type="Gramene" id="ERN10169">
    <property type="protein sequence ID" value="ERN10169"/>
    <property type="gene ID" value="AMTR_s00168p00049620"/>
</dbReference>
<keyword evidence="2" id="KW-1185">Reference proteome</keyword>
<dbReference type="AlphaFoldDB" id="W1PQW3"/>
<dbReference type="EMBL" id="KI392963">
    <property type="protein sequence ID" value="ERN10169.1"/>
    <property type="molecule type" value="Genomic_DNA"/>
</dbReference>